<accession>A0A2S1YS93</accession>
<keyword evidence="2" id="KW-1185">Reference proteome</keyword>
<dbReference type="SUPFAM" id="SSF54593">
    <property type="entry name" value="Glyoxalase/Bleomycin resistance protein/Dihydroxybiphenyl dioxygenase"/>
    <property type="match status" value="1"/>
</dbReference>
<dbReference type="OrthoDB" id="674527at2"/>
<gene>
    <name evidence="1" type="ORF">HYN56_23025</name>
</gene>
<organism evidence="1 2">
    <name type="scientific">Flavobacterium crocinum</name>
    <dbReference type="NCBI Taxonomy" id="2183896"/>
    <lineage>
        <taxon>Bacteria</taxon>
        <taxon>Pseudomonadati</taxon>
        <taxon>Bacteroidota</taxon>
        <taxon>Flavobacteriia</taxon>
        <taxon>Flavobacteriales</taxon>
        <taxon>Flavobacteriaceae</taxon>
        <taxon>Flavobacterium</taxon>
    </lineage>
</organism>
<dbReference type="RefSeq" id="WP_109194344.1">
    <property type="nucleotide sequence ID" value="NZ_CP029255.1"/>
</dbReference>
<evidence type="ECO:0000313" key="2">
    <source>
        <dbReference type="Proteomes" id="UP000245250"/>
    </source>
</evidence>
<reference evidence="1 2" key="1">
    <citation type="submission" date="2018-05" db="EMBL/GenBank/DDBJ databases">
        <title>Genome sequencing of Flavobacterium sp. HYN0056.</title>
        <authorList>
            <person name="Yi H."/>
            <person name="Baek C."/>
        </authorList>
    </citation>
    <scope>NUCLEOTIDE SEQUENCE [LARGE SCALE GENOMIC DNA]</scope>
    <source>
        <strain evidence="1 2">HYN0056</strain>
    </source>
</reference>
<dbReference type="Gene3D" id="3.10.180.10">
    <property type="entry name" value="2,3-Dihydroxybiphenyl 1,2-Dioxygenase, domain 1"/>
    <property type="match status" value="1"/>
</dbReference>
<dbReference type="EMBL" id="CP029255">
    <property type="protein sequence ID" value="AWK06946.1"/>
    <property type="molecule type" value="Genomic_DNA"/>
</dbReference>
<dbReference type="AlphaFoldDB" id="A0A2S1YS93"/>
<dbReference type="KEGG" id="fcr:HYN56_23025"/>
<protein>
    <submittedName>
        <fullName evidence="1">Glyoxalase</fullName>
    </submittedName>
</protein>
<dbReference type="InterPro" id="IPR029068">
    <property type="entry name" value="Glyas_Bleomycin-R_OHBP_Dase"/>
</dbReference>
<sequence length="120" mass="14358">MNHKIKSIRPFIGSKNFEISRSFYRDLGFEETVLDPKMSVFKANETAFYLQDYYDKNWIENTMIFIEVDDVECYYSELLELNLPEKYEGVKLTPTRYLDWGSECFLHDPSGVLWHFGKFK</sequence>
<evidence type="ECO:0000313" key="1">
    <source>
        <dbReference type="EMBL" id="AWK06946.1"/>
    </source>
</evidence>
<dbReference type="Proteomes" id="UP000245250">
    <property type="component" value="Chromosome"/>
</dbReference>
<proteinExistence type="predicted"/>
<name>A0A2S1YS93_9FLAO</name>